<dbReference type="PROSITE" id="PS51352">
    <property type="entry name" value="THIOREDOXIN_2"/>
    <property type="match status" value="1"/>
</dbReference>
<evidence type="ECO:0000256" key="3">
    <source>
        <dbReference type="PIRSR" id="PIRSR603782-1"/>
    </source>
</evidence>
<dbReference type="GO" id="GO:0046872">
    <property type="term" value="F:metal ion binding"/>
    <property type="evidence" value="ECO:0007669"/>
    <property type="project" value="UniProtKB-KW"/>
</dbReference>
<evidence type="ECO:0000256" key="1">
    <source>
        <dbReference type="ARBA" id="ARBA00010996"/>
    </source>
</evidence>
<evidence type="ECO:0000313" key="8">
    <source>
        <dbReference type="Proteomes" id="UP000031637"/>
    </source>
</evidence>
<feature type="binding site" evidence="3">
    <location>
        <position position="67"/>
    </location>
    <ligand>
        <name>Cu cation</name>
        <dbReference type="ChEBI" id="CHEBI:23378"/>
    </ligand>
</feature>
<dbReference type="KEGG" id="shd:SUTH_02533"/>
<protein>
    <submittedName>
        <fullName evidence="7">Electron transport protein SCO1/SenC</fullName>
    </submittedName>
</protein>
<dbReference type="STRING" id="1223802.SUTH_02533"/>
<accession>W0SHJ2</accession>
<dbReference type="Pfam" id="PF02630">
    <property type="entry name" value="SCO1-SenC"/>
    <property type="match status" value="1"/>
</dbReference>
<feature type="disulfide bond" description="Redox-active" evidence="4">
    <location>
        <begin position="67"/>
        <end position="71"/>
    </location>
</feature>
<dbReference type="CDD" id="cd02968">
    <property type="entry name" value="SCO"/>
    <property type="match status" value="1"/>
</dbReference>
<keyword evidence="8" id="KW-1185">Reference proteome</keyword>
<reference evidence="7 8" key="1">
    <citation type="journal article" date="2014" name="Syst. Appl. Microbiol.">
        <title>Complete genomes of freshwater sulfur oxidizers Sulfuricella denitrificans skB26 and Sulfuritalea hydrogenivorans sk43H: genetic insights into the sulfur oxidation pathway of betaproteobacteria.</title>
        <authorList>
            <person name="Watanabe T."/>
            <person name="Kojima H."/>
            <person name="Fukui M."/>
        </authorList>
    </citation>
    <scope>NUCLEOTIDE SEQUENCE [LARGE SCALE GENOMIC DNA]</scope>
    <source>
        <strain evidence="7">DSM22779</strain>
    </source>
</reference>
<dbReference type="AlphaFoldDB" id="W0SHJ2"/>
<dbReference type="InterPro" id="IPR036249">
    <property type="entry name" value="Thioredoxin-like_sf"/>
</dbReference>
<name>W0SHJ2_9PROT</name>
<feature type="binding site" evidence="3">
    <location>
        <position position="156"/>
    </location>
    <ligand>
        <name>Cu cation</name>
        <dbReference type="ChEBI" id="CHEBI:23378"/>
    </ligand>
</feature>
<feature type="chain" id="PRO_5004795106" evidence="5">
    <location>
        <begin position="17"/>
        <end position="194"/>
    </location>
</feature>
<organism evidence="7 8">
    <name type="scientific">Sulfuritalea hydrogenivorans sk43H</name>
    <dbReference type="NCBI Taxonomy" id="1223802"/>
    <lineage>
        <taxon>Bacteria</taxon>
        <taxon>Pseudomonadati</taxon>
        <taxon>Pseudomonadota</taxon>
        <taxon>Betaproteobacteria</taxon>
        <taxon>Nitrosomonadales</taxon>
        <taxon>Sterolibacteriaceae</taxon>
        <taxon>Sulfuritalea</taxon>
    </lineage>
</organism>
<evidence type="ECO:0000313" key="7">
    <source>
        <dbReference type="EMBL" id="BAO30315.1"/>
    </source>
</evidence>
<comment type="similarity">
    <text evidence="1">Belongs to the SCO1/2 family.</text>
</comment>
<evidence type="ECO:0000256" key="4">
    <source>
        <dbReference type="PIRSR" id="PIRSR603782-2"/>
    </source>
</evidence>
<evidence type="ECO:0000256" key="5">
    <source>
        <dbReference type="SAM" id="SignalP"/>
    </source>
</evidence>
<dbReference type="InterPro" id="IPR013766">
    <property type="entry name" value="Thioredoxin_domain"/>
</dbReference>
<keyword evidence="4" id="KW-1015">Disulfide bond</keyword>
<dbReference type="OrthoDB" id="9790194at2"/>
<evidence type="ECO:0000256" key="2">
    <source>
        <dbReference type="ARBA" id="ARBA00023008"/>
    </source>
</evidence>
<proteinExistence type="inferred from homology"/>
<dbReference type="FunFam" id="3.40.30.10:FF:000013">
    <property type="entry name" value="Blast:Protein SCO1 homolog, mitochondrial"/>
    <property type="match status" value="1"/>
</dbReference>
<dbReference type="InterPro" id="IPR003782">
    <property type="entry name" value="SCO1/SenC"/>
</dbReference>
<keyword evidence="2 3" id="KW-0186">Copper</keyword>
<feature type="domain" description="Thioredoxin" evidence="6">
    <location>
        <begin position="29"/>
        <end position="191"/>
    </location>
</feature>
<dbReference type="SUPFAM" id="SSF52833">
    <property type="entry name" value="Thioredoxin-like"/>
    <property type="match status" value="1"/>
</dbReference>
<feature type="signal peptide" evidence="5">
    <location>
        <begin position="1"/>
        <end position="16"/>
    </location>
</feature>
<dbReference type="PANTHER" id="PTHR12151">
    <property type="entry name" value="ELECTRON TRANSPORT PROTIN SCO1/SENC FAMILY MEMBER"/>
    <property type="match status" value="1"/>
</dbReference>
<feature type="binding site" evidence="3">
    <location>
        <position position="71"/>
    </location>
    <ligand>
        <name>Cu cation</name>
        <dbReference type="ChEBI" id="CHEBI:23378"/>
    </ligand>
</feature>
<dbReference type="EMBL" id="AP012547">
    <property type="protein sequence ID" value="BAO30315.1"/>
    <property type="molecule type" value="Genomic_DNA"/>
</dbReference>
<keyword evidence="5" id="KW-0732">Signal</keyword>
<evidence type="ECO:0000259" key="6">
    <source>
        <dbReference type="PROSITE" id="PS51352"/>
    </source>
</evidence>
<gene>
    <name evidence="7" type="ORF">SUTH_02533</name>
</gene>
<keyword evidence="3" id="KW-0479">Metal-binding</keyword>
<dbReference type="Gene3D" id="3.40.30.10">
    <property type="entry name" value="Glutaredoxin"/>
    <property type="match status" value="1"/>
</dbReference>
<dbReference type="PANTHER" id="PTHR12151:SF25">
    <property type="entry name" value="LINALOOL DEHYDRATASE_ISOMERASE DOMAIN-CONTAINING PROTEIN"/>
    <property type="match status" value="1"/>
</dbReference>
<sequence>MKLLSALLLSIALLLAGCSEPKRFVSTDLSMVDWGKDFSLTDHKGQPRRLADFRGKAVVLFFGYTQCPDVCPTTLTIMRDAMTLLGEDAKRVQVLFVTVDPARDTPQLLAQYVPAFNPDFLGLYADEKTIAALAKDFKVFYAKQPGSTPDTYSIDHSTGSYAFDPNGKLRLLLRHGEAPANVAADLKLLLSEKQ</sequence>
<dbReference type="RefSeq" id="WP_041099690.1">
    <property type="nucleotide sequence ID" value="NZ_AP012547.1"/>
</dbReference>
<dbReference type="Proteomes" id="UP000031637">
    <property type="component" value="Chromosome"/>
</dbReference>
<dbReference type="PROSITE" id="PS51257">
    <property type="entry name" value="PROKAR_LIPOPROTEIN"/>
    <property type="match status" value="1"/>
</dbReference>
<dbReference type="HOGENOM" id="CLU_050131_3_0_4"/>